<dbReference type="EMBL" id="JBEPLS010000010">
    <property type="protein sequence ID" value="MET3604879.1"/>
    <property type="molecule type" value="Genomic_DNA"/>
</dbReference>
<dbReference type="RefSeq" id="WP_149502741.1">
    <property type="nucleotide sequence ID" value="NZ_CP035708.1"/>
</dbReference>
<evidence type="ECO:0000313" key="2">
    <source>
        <dbReference type="EMBL" id="QEM99994.1"/>
    </source>
</evidence>
<dbReference type="AlphaFoldDB" id="A0A5C1PWF6"/>
<dbReference type="Proteomes" id="UP001549111">
    <property type="component" value="Unassembled WGS sequence"/>
</dbReference>
<evidence type="ECO:0000313" key="4">
    <source>
        <dbReference type="Proteomes" id="UP001549111"/>
    </source>
</evidence>
<proteinExistence type="predicted"/>
<dbReference type="KEGG" id="snn:EWH46_03835"/>
<dbReference type="EMBL" id="CP035708">
    <property type="protein sequence ID" value="QEM99994.1"/>
    <property type="molecule type" value="Genomic_DNA"/>
</dbReference>
<evidence type="ECO:0000313" key="3">
    <source>
        <dbReference type="Proteomes" id="UP000323522"/>
    </source>
</evidence>
<dbReference type="Proteomes" id="UP000323522">
    <property type="component" value="Chromosome"/>
</dbReference>
<gene>
    <name evidence="1" type="ORF">ABIC99_002703</name>
    <name evidence="2" type="ORF">EWH46_03835</name>
</gene>
<reference evidence="1 4" key="2">
    <citation type="submission" date="2024-06" db="EMBL/GenBank/DDBJ databases">
        <title>Genomic Encyclopedia of Type Strains, Phase IV (KMG-IV): sequencing the most valuable type-strain genomes for metagenomic binning, comparative biology and taxonomic classification.</title>
        <authorList>
            <person name="Goeker M."/>
        </authorList>
    </citation>
    <scope>NUCLEOTIDE SEQUENCE [LARGE SCALE GENOMIC DNA]</scope>
    <source>
        <strain evidence="1 4">D-501</strain>
    </source>
</reference>
<organism evidence="2 3">
    <name type="scientific">Sphaerotilus sulfidivorans</name>
    <dbReference type="NCBI Taxonomy" id="639200"/>
    <lineage>
        <taxon>Bacteria</taxon>
        <taxon>Pseudomonadati</taxon>
        <taxon>Pseudomonadota</taxon>
        <taxon>Betaproteobacteria</taxon>
        <taxon>Burkholderiales</taxon>
        <taxon>Sphaerotilaceae</taxon>
        <taxon>Sphaerotilus</taxon>
    </lineage>
</organism>
<protein>
    <submittedName>
        <fullName evidence="2">Uncharacterized protein</fullName>
    </submittedName>
</protein>
<accession>A0A5C1PWF6</accession>
<keyword evidence="4" id="KW-1185">Reference proteome</keyword>
<name>A0A5C1PWF6_9BURK</name>
<reference evidence="2 3" key="1">
    <citation type="submission" date="2019-02" db="EMBL/GenBank/DDBJ databases">
        <title>Complete Genome Sequence and Methylome Analysis of Sphaerotilus natans subsp. sulfidivorans D-507.</title>
        <authorList>
            <person name="Fomenkov A."/>
            <person name="Gridneva E."/>
            <person name="Smolyakov D."/>
            <person name="Dubinina G."/>
            <person name="Vincze T."/>
            <person name="Grabovich M."/>
            <person name="Roberts R.J."/>
        </authorList>
    </citation>
    <scope>NUCLEOTIDE SEQUENCE [LARGE SCALE GENOMIC DNA]</scope>
    <source>
        <strain evidence="2 3">D-507</strain>
    </source>
</reference>
<sequence length="61" mass="7169">MQFLQSRAWVDGGRQGIFQPIDLSNSVKLPVFRRVRTELEARRDQRGRILESICIRAVGRW</sequence>
<evidence type="ECO:0000313" key="1">
    <source>
        <dbReference type="EMBL" id="MET3604879.1"/>
    </source>
</evidence>